<sequence length="130" mass="14889">MKWQPFRNLLCYLGTYPFLPRCYATAREARTCLLIRGLLIHAAHGVAGGNTEDNNEILVLYHILSTQRFYLCVQLNLKDYFAQTMVCYGLAIDSSTKPSSAIVFLLAGQFLCINIDKTKKNWNSFDIRHH</sequence>
<reference evidence="1 2" key="1">
    <citation type="journal article" date="2019" name="Sci. Rep.">
        <title>Orb-weaving spider Araneus ventricosus genome elucidates the spidroin gene catalogue.</title>
        <authorList>
            <person name="Kono N."/>
            <person name="Nakamura H."/>
            <person name="Ohtoshi R."/>
            <person name="Moran D.A.P."/>
            <person name="Shinohara A."/>
            <person name="Yoshida Y."/>
            <person name="Fujiwara M."/>
            <person name="Mori M."/>
            <person name="Tomita M."/>
            <person name="Arakawa K."/>
        </authorList>
    </citation>
    <scope>NUCLEOTIDE SEQUENCE [LARGE SCALE GENOMIC DNA]</scope>
</reference>
<organism evidence="1 2">
    <name type="scientific">Araneus ventricosus</name>
    <name type="common">Orbweaver spider</name>
    <name type="synonym">Epeira ventricosa</name>
    <dbReference type="NCBI Taxonomy" id="182803"/>
    <lineage>
        <taxon>Eukaryota</taxon>
        <taxon>Metazoa</taxon>
        <taxon>Ecdysozoa</taxon>
        <taxon>Arthropoda</taxon>
        <taxon>Chelicerata</taxon>
        <taxon>Arachnida</taxon>
        <taxon>Araneae</taxon>
        <taxon>Araneomorphae</taxon>
        <taxon>Entelegynae</taxon>
        <taxon>Araneoidea</taxon>
        <taxon>Araneidae</taxon>
        <taxon>Araneus</taxon>
    </lineage>
</organism>
<dbReference type="AlphaFoldDB" id="A0A4Y2DY07"/>
<dbReference type="Proteomes" id="UP000499080">
    <property type="component" value="Unassembled WGS sequence"/>
</dbReference>
<protein>
    <submittedName>
        <fullName evidence="1">Uncharacterized protein</fullName>
    </submittedName>
</protein>
<name>A0A4Y2DY07_ARAVE</name>
<keyword evidence="2" id="KW-1185">Reference proteome</keyword>
<dbReference type="OrthoDB" id="10530324at2759"/>
<gene>
    <name evidence="1" type="ORF">AVEN_250734_1</name>
</gene>
<comment type="caution">
    <text evidence="1">The sequence shown here is derived from an EMBL/GenBank/DDBJ whole genome shotgun (WGS) entry which is preliminary data.</text>
</comment>
<evidence type="ECO:0000313" key="1">
    <source>
        <dbReference type="EMBL" id="GBM21631.1"/>
    </source>
</evidence>
<accession>A0A4Y2DY07</accession>
<dbReference type="EMBL" id="BGPR01000464">
    <property type="protein sequence ID" value="GBM21631.1"/>
    <property type="molecule type" value="Genomic_DNA"/>
</dbReference>
<evidence type="ECO:0000313" key="2">
    <source>
        <dbReference type="Proteomes" id="UP000499080"/>
    </source>
</evidence>
<proteinExistence type="predicted"/>